<keyword evidence="7" id="KW-0276">Fatty acid metabolism</keyword>
<comment type="function">
    <text evidence="11 14">Involved in the type II fatty acid elongation cycle. Catalyzes the elongation of a wide range of acyl-ACP by the addition of two carbons from malonyl-ACP to an acyl acceptor. Can efficiently catalyze the conversion of palmitoleoyl-ACP (cis-hexadec-9-enoyl-ACP) to cis-vaccenoyl-ACP (cis-octadec-11-enoyl-ACP), an essential step in the thermal regulation of fatty acid composition.</text>
</comment>
<dbReference type="InterPro" id="IPR017568">
    <property type="entry name" value="3-oxoacyl-ACP_synth-2"/>
</dbReference>
<organism evidence="19 20">
    <name type="scientific">Candidatus Thermofonsia Clade 1 bacterium</name>
    <dbReference type="NCBI Taxonomy" id="2364210"/>
    <lineage>
        <taxon>Bacteria</taxon>
        <taxon>Bacillati</taxon>
        <taxon>Chloroflexota</taxon>
        <taxon>Candidatus Thermofontia</taxon>
        <taxon>Candidatus Thermofonsia Clade 1</taxon>
    </lineage>
</organism>
<evidence type="ECO:0000259" key="17">
    <source>
        <dbReference type="PROSITE" id="PS52004"/>
    </source>
</evidence>
<dbReference type="SUPFAM" id="SSF53901">
    <property type="entry name" value="Thiolase-like"/>
    <property type="match status" value="2"/>
</dbReference>
<feature type="active site" description="For beta-ketoacyl synthase activity" evidence="15">
    <location>
        <position position="163"/>
    </location>
</feature>
<dbReference type="PANTHER" id="PTHR11712">
    <property type="entry name" value="POLYKETIDE SYNTHASE-RELATED"/>
    <property type="match status" value="1"/>
</dbReference>
<dbReference type="InterPro" id="IPR014030">
    <property type="entry name" value="Ketoacyl_synth_N"/>
</dbReference>
<dbReference type="UniPathway" id="UPA00094"/>
<evidence type="ECO:0000256" key="12">
    <source>
        <dbReference type="ARBA" id="ARBA00047318"/>
    </source>
</evidence>
<comment type="pathway">
    <text evidence="1 14">Lipid metabolism; fatty acid biosynthesis.</text>
</comment>
<keyword evidence="9 14" id="KW-0275">Fatty acid biosynthesis</keyword>
<evidence type="ECO:0000256" key="10">
    <source>
        <dbReference type="ARBA" id="ARBA00023315"/>
    </source>
</evidence>
<accession>A0A2M8PGL8</accession>
<sequence length="432" mass="45867">MTKRIVITGMGMVTPLGLDVAETWANIKAGKSGVARITRFDPTPLDTHIGAEVKGFDAARWLGTKEARRMDRYAQFAVVAALEACAQANYHVTPENTFETGVIIGAGFGGSETLQEGMDVLYRRGPKKISPFAFPMVLNNMGSAQVAMRLGIRGVNFTVSAACATGAVAIGEGAELIRRGEVNAVIAGGSEATFALFSLAGLNAMKALSTRNDSPETASRPFDATRDGFVPAEGAAVLFMESLESAQARGATILAELVGYGCTCDAAHVSAPDPEGTAIVRAMQRAMQQAGITPEDIDYINAHGTSTPLNDANETRMIKKAFGERAYQIPISSTKSMIGHAMSSSGSMEAIFSIMALRDGFIPATINYHYPDPECDLDYVPNVPRTANLRYVMSNSFGFGGQNAVLIFKRWEGADQTPRSPNGTNASLGLEA</sequence>
<keyword evidence="8" id="KW-0443">Lipid metabolism</keyword>
<dbReference type="InterPro" id="IPR000794">
    <property type="entry name" value="Beta-ketoacyl_synthase"/>
</dbReference>
<dbReference type="Pfam" id="PF00109">
    <property type="entry name" value="ketoacyl-synt"/>
    <property type="match status" value="1"/>
</dbReference>
<dbReference type="Gene3D" id="3.40.47.10">
    <property type="match status" value="1"/>
</dbReference>
<dbReference type="PIRSF" id="PIRSF000447">
    <property type="entry name" value="KAS_II"/>
    <property type="match status" value="1"/>
</dbReference>
<evidence type="ECO:0000256" key="8">
    <source>
        <dbReference type="ARBA" id="ARBA00023098"/>
    </source>
</evidence>
<evidence type="ECO:0000256" key="4">
    <source>
        <dbReference type="ARBA" id="ARBA00014657"/>
    </source>
</evidence>
<keyword evidence="10 14" id="KW-0012">Acyltransferase</keyword>
<evidence type="ECO:0000256" key="5">
    <source>
        <dbReference type="ARBA" id="ARBA00022516"/>
    </source>
</evidence>
<dbReference type="GO" id="GO:0030497">
    <property type="term" value="P:fatty acid elongation"/>
    <property type="evidence" value="ECO:0007669"/>
    <property type="project" value="UniProtKB-ARBA"/>
</dbReference>
<dbReference type="Proteomes" id="UP000229681">
    <property type="component" value="Unassembled WGS sequence"/>
</dbReference>
<evidence type="ECO:0000256" key="2">
    <source>
        <dbReference type="ARBA" id="ARBA00008467"/>
    </source>
</evidence>
<dbReference type="PROSITE" id="PS00606">
    <property type="entry name" value="KS3_1"/>
    <property type="match status" value="1"/>
</dbReference>
<dbReference type="EC" id="2.3.1.179" evidence="3 14"/>
<protein>
    <recommendedName>
        <fullName evidence="4 14">3-oxoacyl-[acyl-carrier-protein] synthase 2</fullName>
        <ecNumber evidence="3 14">2.3.1.179</ecNumber>
    </recommendedName>
</protein>
<gene>
    <name evidence="19" type="primary">fabF</name>
    <name evidence="18" type="ORF">CUN49_04260</name>
    <name evidence="19" type="ORF">CUN50_02895</name>
</gene>
<dbReference type="PANTHER" id="PTHR11712:SF336">
    <property type="entry name" value="3-OXOACYL-[ACYL-CARRIER-PROTEIN] SYNTHASE, MITOCHONDRIAL"/>
    <property type="match status" value="1"/>
</dbReference>
<comment type="similarity">
    <text evidence="2 14 16">Belongs to the thiolase-like superfamily. Beta-ketoacyl-ACP synthases family.</text>
</comment>
<evidence type="ECO:0000313" key="18">
    <source>
        <dbReference type="EMBL" id="PJF36680.1"/>
    </source>
</evidence>
<evidence type="ECO:0000256" key="9">
    <source>
        <dbReference type="ARBA" id="ARBA00023160"/>
    </source>
</evidence>
<name>A0A2M8PYZ3_9CHLR</name>
<keyword evidence="6 14" id="KW-0808">Transferase</keyword>
<proteinExistence type="inferred from homology"/>
<dbReference type="NCBIfam" id="TIGR03150">
    <property type="entry name" value="fabF"/>
    <property type="match status" value="1"/>
</dbReference>
<accession>A0A2M8PYZ3</accession>
<comment type="caution">
    <text evidence="19">The sequence shown here is derived from an EMBL/GenBank/DDBJ whole genome shotgun (WGS) entry which is preliminary data.</text>
</comment>
<feature type="domain" description="Ketosynthase family 3 (KS3)" evidence="17">
    <location>
        <begin position="2"/>
        <end position="410"/>
    </location>
</feature>
<evidence type="ECO:0000313" key="21">
    <source>
        <dbReference type="Proteomes" id="UP000229681"/>
    </source>
</evidence>
<dbReference type="InterPro" id="IPR020841">
    <property type="entry name" value="PKS_Beta-ketoAc_synthase_dom"/>
</dbReference>
<dbReference type="Pfam" id="PF02801">
    <property type="entry name" value="Ketoacyl-synt_C"/>
    <property type="match status" value="1"/>
</dbReference>
<dbReference type="GO" id="GO:0005829">
    <property type="term" value="C:cytosol"/>
    <property type="evidence" value="ECO:0007669"/>
    <property type="project" value="TreeGrafter"/>
</dbReference>
<dbReference type="Proteomes" id="UP000228947">
    <property type="component" value="Unassembled WGS sequence"/>
</dbReference>
<dbReference type="PROSITE" id="PS52004">
    <property type="entry name" value="KS3_2"/>
    <property type="match status" value="1"/>
</dbReference>
<reference evidence="20 21" key="1">
    <citation type="submission" date="2017-11" db="EMBL/GenBank/DDBJ databases">
        <title>Evolution of Phototrophy in the Chloroflexi Phylum Driven by Horizontal Gene Transfer.</title>
        <authorList>
            <person name="Ward L.M."/>
            <person name="Hemp J."/>
            <person name="Shih P.M."/>
            <person name="Mcglynn S.E."/>
            <person name="Fischer W."/>
        </authorList>
    </citation>
    <scope>NUCLEOTIDE SEQUENCE [LARGE SCALE GENOMIC DNA]</scope>
    <source>
        <strain evidence="19">CP1_1M</strain>
        <strain evidence="18">JP3_13</strain>
    </source>
</reference>
<evidence type="ECO:0000256" key="15">
    <source>
        <dbReference type="PIRSR" id="PIRSR000447-1"/>
    </source>
</evidence>
<dbReference type="FunFam" id="3.40.47.10:FF:000029">
    <property type="entry name" value="3-oxoacyl-[acyl-carrier-protein] synthase 1"/>
    <property type="match status" value="1"/>
</dbReference>
<evidence type="ECO:0000313" key="19">
    <source>
        <dbReference type="EMBL" id="PJF42765.1"/>
    </source>
</evidence>
<dbReference type="FunFam" id="3.40.47.10:FF:000018">
    <property type="entry name" value="3-oxoacyl-[acyl-carrier-protein] synthase 2"/>
    <property type="match status" value="1"/>
</dbReference>
<evidence type="ECO:0000256" key="1">
    <source>
        <dbReference type="ARBA" id="ARBA00005194"/>
    </source>
</evidence>
<dbReference type="InterPro" id="IPR014031">
    <property type="entry name" value="Ketoacyl_synth_C"/>
</dbReference>
<evidence type="ECO:0000256" key="16">
    <source>
        <dbReference type="RuleBase" id="RU003694"/>
    </source>
</evidence>
<keyword evidence="5 14" id="KW-0444">Lipid biosynthesis</keyword>
<dbReference type="InterPro" id="IPR018201">
    <property type="entry name" value="Ketoacyl_synth_AS"/>
</dbReference>
<evidence type="ECO:0000256" key="6">
    <source>
        <dbReference type="ARBA" id="ARBA00022679"/>
    </source>
</evidence>
<dbReference type="GO" id="GO:0004315">
    <property type="term" value="F:3-oxoacyl-[acyl-carrier-protein] synthase activity"/>
    <property type="evidence" value="ECO:0007669"/>
    <property type="project" value="UniProtKB-UniRule"/>
</dbReference>
<comment type="catalytic activity">
    <reaction evidence="12 14">
        <text>(9Z)-hexadecenoyl-[ACP] + malonyl-[ACP] + H(+) = 3-oxo-(11Z)-octadecenoyl-[ACP] + holo-[ACP] + CO2</text>
        <dbReference type="Rhea" id="RHEA:55040"/>
        <dbReference type="Rhea" id="RHEA-COMP:9623"/>
        <dbReference type="Rhea" id="RHEA-COMP:9685"/>
        <dbReference type="Rhea" id="RHEA-COMP:10800"/>
        <dbReference type="Rhea" id="RHEA-COMP:14074"/>
        <dbReference type="ChEBI" id="CHEBI:15378"/>
        <dbReference type="ChEBI" id="CHEBI:16526"/>
        <dbReference type="ChEBI" id="CHEBI:64479"/>
        <dbReference type="ChEBI" id="CHEBI:78449"/>
        <dbReference type="ChEBI" id="CHEBI:83989"/>
        <dbReference type="ChEBI" id="CHEBI:138538"/>
        <dbReference type="EC" id="2.3.1.179"/>
    </reaction>
</comment>
<dbReference type="AlphaFoldDB" id="A0A2M8PYZ3"/>
<dbReference type="InterPro" id="IPR016039">
    <property type="entry name" value="Thiolase-like"/>
</dbReference>
<evidence type="ECO:0000256" key="13">
    <source>
        <dbReference type="ARBA" id="ARBA00047659"/>
    </source>
</evidence>
<dbReference type="NCBIfam" id="NF005589">
    <property type="entry name" value="PRK07314.1"/>
    <property type="match status" value="1"/>
</dbReference>
<evidence type="ECO:0000256" key="11">
    <source>
        <dbReference type="ARBA" id="ARBA00024006"/>
    </source>
</evidence>
<dbReference type="CDD" id="cd00834">
    <property type="entry name" value="KAS_I_II"/>
    <property type="match status" value="1"/>
</dbReference>
<dbReference type="SMART" id="SM00825">
    <property type="entry name" value="PKS_KS"/>
    <property type="match status" value="1"/>
</dbReference>
<comment type="catalytic activity">
    <reaction evidence="13 14">
        <text>a fatty acyl-[ACP] + malonyl-[ACP] + H(+) = a 3-oxoacyl-[ACP] + holo-[ACP] + CO2</text>
        <dbReference type="Rhea" id="RHEA:22836"/>
        <dbReference type="Rhea" id="RHEA-COMP:9623"/>
        <dbReference type="Rhea" id="RHEA-COMP:9685"/>
        <dbReference type="Rhea" id="RHEA-COMP:9916"/>
        <dbReference type="Rhea" id="RHEA-COMP:14125"/>
        <dbReference type="ChEBI" id="CHEBI:15378"/>
        <dbReference type="ChEBI" id="CHEBI:16526"/>
        <dbReference type="ChEBI" id="CHEBI:64479"/>
        <dbReference type="ChEBI" id="CHEBI:78449"/>
        <dbReference type="ChEBI" id="CHEBI:78776"/>
        <dbReference type="ChEBI" id="CHEBI:138651"/>
    </reaction>
</comment>
<evidence type="ECO:0000313" key="20">
    <source>
        <dbReference type="Proteomes" id="UP000228947"/>
    </source>
</evidence>
<dbReference type="EMBL" id="PGTM01000038">
    <property type="protein sequence ID" value="PJF36680.1"/>
    <property type="molecule type" value="Genomic_DNA"/>
</dbReference>
<evidence type="ECO:0000256" key="3">
    <source>
        <dbReference type="ARBA" id="ARBA00012356"/>
    </source>
</evidence>
<evidence type="ECO:0000256" key="7">
    <source>
        <dbReference type="ARBA" id="ARBA00022832"/>
    </source>
</evidence>
<dbReference type="EMBL" id="PGTL01000009">
    <property type="protein sequence ID" value="PJF42765.1"/>
    <property type="molecule type" value="Genomic_DNA"/>
</dbReference>
<evidence type="ECO:0000256" key="14">
    <source>
        <dbReference type="PIRNR" id="PIRNR000447"/>
    </source>
</evidence>